<dbReference type="PANTHER" id="PTHR46444:SF3">
    <property type="entry name" value="DCD (DEVELOPMENT AND CELL DEATH) DOMAIN PROTEIN"/>
    <property type="match status" value="1"/>
</dbReference>
<dbReference type="AlphaFoldDB" id="A0A803MSQ8"/>
<protein>
    <recommendedName>
        <fullName evidence="2">DCD domain-containing protein</fullName>
    </recommendedName>
</protein>
<evidence type="ECO:0000256" key="1">
    <source>
        <dbReference type="SAM" id="MobiDB-lite"/>
    </source>
</evidence>
<feature type="domain" description="DCD" evidence="2">
    <location>
        <begin position="111"/>
        <end position="239"/>
    </location>
</feature>
<dbReference type="Gramene" id="AUR62034609-RA">
    <property type="protein sequence ID" value="AUR62034609-RA:cds"/>
    <property type="gene ID" value="AUR62034609"/>
</dbReference>
<evidence type="ECO:0000313" key="3">
    <source>
        <dbReference type="EnsemblPlants" id="AUR62034609-RA:cds"/>
    </source>
</evidence>
<proteinExistence type="predicted"/>
<dbReference type="EnsemblPlants" id="AUR62034609-RA">
    <property type="protein sequence ID" value="AUR62034609-RA:cds"/>
    <property type="gene ID" value="AUR62034609"/>
</dbReference>
<evidence type="ECO:0000313" key="4">
    <source>
        <dbReference type="Proteomes" id="UP000596660"/>
    </source>
</evidence>
<dbReference type="Pfam" id="PF10539">
    <property type="entry name" value="Dev_Cell_Death"/>
    <property type="match status" value="1"/>
</dbReference>
<dbReference type="Proteomes" id="UP000596660">
    <property type="component" value="Unplaced"/>
</dbReference>
<feature type="region of interest" description="Disordered" evidence="1">
    <location>
        <begin position="1"/>
        <end position="130"/>
    </location>
</feature>
<feature type="compositionally biased region" description="Basic and acidic residues" evidence="1">
    <location>
        <begin position="99"/>
        <end position="130"/>
    </location>
</feature>
<name>A0A803MSQ8_CHEQI</name>
<dbReference type="PROSITE" id="PS51222">
    <property type="entry name" value="DCD"/>
    <property type="match status" value="1"/>
</dbReference>
<feature type="compositionally biased region" description="Basic residues" evidence="1">
    <location>
        <begin position="35"/>
        <end position="49"/>
    </location>
</feature>
<organism evidence="3 4">
    <name type="scientific">Chenopodium quinoa</name>
    <name type="common">Quinoa</name>
    <dbReference type="NCBI Taxonomy" id="63459"/>
    <lineage>
        <taxon>Eukaryota</taxon>
        <taxon>Viridiplantae</taxon>
        <taxon>Streptophyta</taxon>
        <taxon>Embryophyta</taxon>
        <taxon>Tracheophyta</taxon>
        <taxon>Spermatophyta</taxon>
        <taxon>Magnoliopsida</taxon>
        <taxon>eudicotyledons</taxon>
        <taxon>Gunneridae</taxon>
        <taxon>Pentapetalae</taxon>
        <taxon>Caryophyllales</taxon>
        <taxon>Chenopodiaceae</taxon>
        <taxon>Chenopodioideae</taxon>
        <taxon>Atripliceae</taxon>
        <taxon>Chenopodium</taxon>
    </lineage>
</organism>
<dbReference type="PANTHER" id="PTHR46444">
    <property type="entry name" value="DCD (DEVELOPMENT AND CELL DEATH) DOMAIN PROTEIN-RELATED"/>
    <property type="match status" value="1"/>
</dbReference>
<keyword evidence="4" id="KW-1185">Reference proteome</keyword>
<reference evidence="3" key="1">
    <citation type="journal article" date="2017" name="Nature">
        <title>The genome of Chenopodium quinoa.</title>
        <authorList>
            <person name="Jarvis D.E."/>
            <person name="Ho Y.S."/>
            <person name="Lightfoot D.J."/>
            <person name="Schmoeckel S.M."/>
            <person name="Li B."/>
            <person name="Borm T.J.A."/>
            <person name="Ohyanagi H."/>
            <person name="Mineta K."/>
            <person name="Michell C.T."/>
            <person name="Saber N."/>
            <person name="Kharbatia N.M."/>
            <person name="Rupper R.R."/>
            <person name="Sharp A.R."/>
            <person name="Dally N."/>
            <person name="Boughton B.A."/>
            <person name="Woo Y.H."/>
            <person name="Gao G."/>
            <person name="Schijlen E.G.W.M."/>
            <person name="Guo X."/>
            <person name="Momin A.A."/>
            <person name="Negrao S."/>
            <person name="Al-Babili S."/>
            <person name="Gehring C."/>
            <person name="Roessner U."/>
            <person name="Jung C."/>
            <person name="Murphy K."/>
            <person name="Arold S.T."/>
            <person name="Gojobori T."/>
            <person name="van der Linden C.G."/>
            <person name="van Loo E.N."/>
            <person name="Jellen E.N."/>
            <person name="Maughan P.J."/>
            <person name="Tester M."/>
        </authorList>
    </citation>
    <scope>NUCLEOTIDE SEQUENCE [LARGE SCALE GENOMIC DNA]</scope>
    <source>
        <strain evidence="3">cv. PI 614886</strain>
    </source>
</reference>
<accession>A0A803MSQ8</accession>
<feature type="compositionally biased region" description="Basic and acidic residues" evidence="1">
    <location>
        <begin position="60"/>
        <end position="83"/>
    </location>
</feature>
<sequence>MVRKKSQKKAEFANSSSQASTEKKTPESLKLTAKQLKRLKKWRLRRAKRKEAAVQSQVTNEEKNRTAAIVDKESNLNRSDNGKENGAPKGNKNKKYRNTKHEPKSDNKDKNKTAASVEKESNMNSSDYRKDNVMALPSSKKEVVLGIKPGFKLFLYDFDLRLLYGIYEASSAGGMKLEPDAFGGAFPAQVRFRINEDCLPLPESVFKNAIKENYDERTHKFKTELTSEQVKKLRSLFRPIHQLHLKDHPVVLQPASSSDRLFVSEMEYRRYGLRPELRNMGQDTVSYAPVPDSYGTNQEREQLFRSSATLYKDTPSVQEQLYRIPAPLYRDVSRTQEMLAKPAPVYGSFSSLQEPAVAHHEPFYLSENEYRMYGLRGQSEHKPLVSATTRPSNELDGYQENQYHSHDPFTSLTRAGADTYGAYAQATVTPSDPFTSLTRAGADTYGAYSQATVTPSDPFTSLKRAGADTYGVYSQSTVTEAYRIDLGLANNAVDYHLPRRVADEGQYLSYASRDLSAYNQRSHVGAQSELAPASVSSRYSFAGGSYSYR</sequence>
<dbReference type="InterPro" id="IPR013989">
    <property type="entry name" value="Dev_and_cell_death_domain"/>
</dbReference>
<dbReference type="SMART" id="SM00767">
    <property type="entry name" value="DCD"/>
    <property type="match status" value="1"/>
</dbReference>
<reference evidence="3" key="2">
    <citation type="submission" date="2021-03" db="UniProtKB">
        <authorList>
            <consortium name="EnsemblPlants"/>
        </authorList>
    </citation>
    <scope>IDENTIFICATION</scope>
</reference>
<evidence type="ECO:0000259" key="2">
    <source>
        <dbReference type="PROSITE" id="PS51222"/>
    </source>
</evidence>